<comment type="similarity">
    <text evidence="2 13 14">Belongs to the UvrB family.</text>
</comment>
<evidence type="ECO:0000259" key="17">
    <source>
        <dbReference type="PROSITE" id="PS51194"/>
    </source>
</evidence>
<dbReference type="CDD" id="cd17916">
    <property type="entry name" value="DEXHc_UvrB"/>
    <property type="match status" value="1"/>
</dbReference>
<evidence type="ECO:0000256" key="14">
    <source>
        <dbReference type="RuleBase" id="RU003587"/>
    </source>
</evidence>
<evidence type="ECO:0000256" key="3">
    <source>
        <dbReference type="ARBA" id="ARBA00022490"/>
    </source>
</evidence>
<evidence type="ECO:0000313" key="18">
    <source>
        <dbReference type="EMBL" id="SEC65019.1"/>
    </source>
</evidence>
<dbReference type="InterPro" id="IPR027417">
    <property type="entry name" value="P-loop_NTPase"/>
</dbReference>
<comment type="subcellular location">
    <subcellularLocation>
        <location evidence="1 13 14">Cytoplasm</location>
    </subcellularLocation>
</comment>
<feature type="binding site" evidence="13">
    <location>
        <begin position="37"/>
        <end position="44"/>
    </location>
    <ligand>
        <name>ATP</name>
        <dbReference type="ChEBI" id="CHEBI:30616"/>
    </ligand>
</feature>
<dbReference type="GO" id="GO:0005524">
    <property type="term" value="F:ATP binding"/>
    <property type="evidence" value="ECO:0007669"/>
    <property type="project" value="UniProtKB-UniRule"/>
</dbReference>
<feature type="domain" description="UVR" evidence="15">
    <location>
        <begin position="621"/>
        <end position="656"/>
    </location>
</feature>
<dbReference type="SUPFAM" id="SSF46600">
    <property type="entry name" value="C-terminal UvrC-binding domain of UvrB"/>
    <property type="match status" value="1"/>
</dbReference>
<gene>
    <name evidence="13" type="primary">uvrB</name>
    <name evidence="18" type="ORF">SAMN05443244_3993</name>
</gene>
<feature type="short sequence motif" description="Beta-hairpin" evidence="13">
    <location>
        <begin position="90"/>
        <end position="113"/>
    </location>
</feature>
<dbReference type="Pfam" id="PF17757">
    <property type="entry name" value="UvrB_inter"/>
    <property type="match status" value="1"/>
</dbReference>
<dbReference type="RefSeq" id="WP_074655659.1">
    <property type="nucleotide sequence ID" value="NZ_FNSD01000001.1"/>
</dbReference>
<dbReference type="InterPro" id="IPR036876">
    <property type="entry name" value="UVR_dom_sf"/>
</dbReference>
<comment type="function">
    <text evidence="13">The UvrABC repair system catalyzes the recognition and processing of DNA lesions. A damage recognition complex composed of 2 UvrA and 2 UvrB subunits scans DNA for abnormalities. Upon binding of the UvrA(2)B(2) complex to a putative damaged site, the DNA wraps around one UvrB monomer. DNA wrap is dependent on ATP binding by UvrB and probably causes local melting of the DNA helix, facilitating insertion of UvrB beta-hairpin between the DNA strands. Then UvrB probes one DNA strand for the presence of a lesion. If a lesion is found the UvrA subunits dissociate and the UvrB-DNA preincision complex is formed. This complex is subsequently bound by UvrC and the second UvrB is released. If no lesion is found, the DNA wraps around the other UvrB subunit that will check the other stand for damage.</text>
</comment>
<dbReference type="InterPro" id="IPR041471">
    <property type="entry name" value="UvrB_inter"/>
</dbReference>
<dbReference type="Pfam" id="PF04851">
    <property type="entry name" value="ResIII"/>
    <property type="match status" value="1"/>
</dbReference>
<name>A0A1H4U8D1_9BACT</name>
<evidence type="ECO:0000256" key="2">
    <source>
        <dbReference type="ARBA" id="ARBA00008533"/>
    </source>
</evidence>
<evidence type="ECO:0000256" key="4">
    <source>
        <dbReference type="ARBA" id="ARBA00022741"/>
    </source>
</evidence>
<evidence type="ECO:0000256" key="11">
    <source>
        <dbReference type="ARBA" id="ARBA00026033"/>
    </source>
</evidence>
<dbReference type="GO" id="GO:0016887">
    <property type="term" value="F:ATP hydrolysis activity"/>
    <property type="evidence" value="ECO:0007669"/>
    <property type="project" value="InterPro"/>
</dbReference>
<evidence type="ECO:0000256" key="12">
    <source>
        <dbReference type="ARBA" id="ARBA00029504"/>
    </source>
</evidence>
<dbReference type="PANTHER" id="PTHR24029:SF0">
    <property type="entry name" value="UVRABC SYSTEM PROTEIN B"/>
    <property type="match status" value="1"/>
</dbReference>
<organism evidence="18 19">
    <name type="scientific">Terriglobus roseus</name>
    <dbReference type="NCBI Taxonomy" id="392734"/>
    <lineage>
        <taxon>Bacteria</taxon>
        <taxon>Pseudomonadati</taxon>
        <taxon>Acidobacteriota</taxon>
        <taxon>Terriglobia</taxon>
        <taxon>Terriglobales</taxon>
        <taxon>Acidobacteriaceae</taxon>
        <taxon>Terriglobus</taxon>
    </lineage>
</organism>
<dbReference type="GO" id="GO:0009432">
    <property type="term" value="P:SOS response"/>
    <property type="evidence" value="ECO:0007669"/>
    <property type="project" value="UniProtKB-UniRule"/>
</dbReference>
<dbReference type="PANTHER" id="PTHR24029">
    <property type="entry name" value="UVRABC SYSTEM PROTEIN B"/>
    <property type="match status" value="1"/>
</dbReference>
<sequence>MDFQLATDYTPQGDQPRAIAELTAGLRDGEKHQVLLGVTGSGKTFTMAKVIEAANRPAIVLAHNKTLAAQLYHEFKQFFPNNAVEYFVSYYDYYQPEAYIPSGDLYIEKEATINEELDKLRLSATRSLFERRDCIIVSSVSCIYGLGSPEAYYGMLMLLEKGQKIKREDITRRLVEILYDRNDGDFRRGTFRVRGDVIEVFPTYDELAYRIELFGDEIDSLSQIDPLFGTVKQKYARLPIYPKSHYVVQPERKSSAIDSIVSELVEWEAQLEKEGRMVEAQRIHQRTRFDLEMIKSVGYCHGIENYSRHFSQRLPGEPPPTLFDYFPRDFMVFIDESHVTVPQLHGMWHGDRSRKGNLVDYGFRLPSAMDNRPLKFDEFETRTGQIIYVSATPGAYELTKSAGVVTEQIIRPTGLVDPPVEIRPIKGQIDDLLAEIRDRVEKNQRVLVTTLTKRMAEDLSGYYTEVGVKCRYMHSEIETLERVKLLRDLRKGEYDVLIGINLLREGLDLPEVSLVAILDADKEGFLRSQGSLIQTIGRAARHLEGRAILYADVMTDSMRRAIDETDRRREKQVAYNEEHGITPMSVVRPIGEALVGIAEADYVDVTTDDNVADFPNQQALDKHIAGMESDMREAAKNFEFEKAAKLRDQIKEMRTKEFFFS</sequence>
<comment type="subunit">
    <text evidence="11 13 14">Forms a heterotetramer with UvrA during the search for lesions. Interacts with UvrC in an incision complex.</text>
</comment>
<protein>
    <recommendedName>
        <fullName evidence="12 13">UvrABC system protein B</fullName>
        <shortName evidence="13">Protein UvrB</shortName>
    </recommendedName>
    <alternativeName>
        <fullName evidence="13">Excinuclease ABC subunit B</fullName>
    </alternativeName>
</protein>
<dbReference type="GO" id="GO:0005737">
    <property type="term" value="C:cytoplasm"/>
    <property type="evidence" value="ECO:0007669"/>
    <property type="project" value="UniProtKB-SubCell"/>
</dbReference>
<evidence type="ECO:0000256" key="13">
    <source>
        <dbReference type="HAMAP-Rule" id="MF_00204"/>
    </source>
</evidence>
<keyword evidence="9 13" id="KW-0234">DNA repair</keyword>
<dbReference type="NCBIfam" id="NF003673">
    <property type="entry name" value="PRK05298.1"/>
    <property type="match status" value="1"/>
</dbReference>
<dbReference type="CDD" id="cd18790">
    <property type="entry name" value="SF2_C_UvrB"/>
    <property type="match status" value="1"/>
</dbReference>
<dbReference type="Pfam" id="PF00271">
    <property type="entry name" value="Helicase_C"/>
    <property type="match status" value="1"/>
</dbReference>
<dbReference type="AlphaFoldDB" id="A0A1H4U8D1"/>
<keyword evidence="7 13" id="KW-0067">ATP-binding</keyword>
<dbReference type="GO" id="GO:0006289">
    <property type="term" value="P:nucleotide-excision repair"/>
    <property type="evidence" value="ECO:0007669"/>
    <property type="project" value="UniProtKB-UniRule"/>
</dbReference>
<dbReference type="InterPro" id="IPR001943">
    <property type="entry name" value="UVR_dom"/>
</dbReference>
<dbReference type="SMART" id="SM00487">
    <property type="entry name" value="DEXDc"/>
    <property type="match status" value="1"/>
</dbReference>
<evidence type="ECO:0000256" key="5">
    <source>
        <dbReference type="ARBA" id="ARBA00022763"/>
    </source>
</evidence>
<dbReference type="Proteomes" id="UP000182409">
    <property type="component" value="Unassembled WGS sequence"/>
</dbReference>
<evidence type="ECO:0000256" key="8">
    <source>
        <dbReference type="ARBA" id="ARBA00022881"/>
    </source>
</evidence>
<dbReference type="GO" id="GO:0009381">
    <property type="term" value="F:excinuclease ABC activity"/>
    <property type="evidence" value="ECO:0007669"/>
    <property type="project" value="UniProtKB-UniRule"/>
</dbReference>
<keyword evidence="5 13" id="KW-0227">DNA damage</keyword>
<keyword evidence="4 13" id="KW-0547">Nucleotide-binding</keyword>
<evidence type="ECO:0000259" key="16">
    <source>
        <dbReference type="PROSITE" id="PS51192"/>
    </source>
</evidence>
<comment type="domain">
    <text evidence="13">The beta-hairpin motif is involved in DNA binding.</text>
</comment>
<evidence type="ECO:0000259" key="15">
    <source>
        <dbReference type="PROSITE" id="PS50151"/>
    </source>
</evidence>
<dbReference type="EMBL" id="FNSD01000001">
    <property type="protein sequence ID" value="SEC65019.1"/>
    <property type="molecule type" value="Genomic_DNA"/>
</dbReference>
<evidence type="ECO:0000256" key="9">
    <source>
        <dbReference type="ARBA" id="ARBA00023204"/>
    </source>
</evidence>
<evidence type="ECO:0000256" key="10">
    <source>
        <dbReference type="ARBA" id="ARBA00023236"/>
    </source>
</evidence>
<keyword evidence="3 13" id="KW-0963">Cytoplasm</keyword>
<dbReference type="Pfam" id="PF12344">
    <property type="entry name" value="UvrB"/>
    <property type="match status" value="1"/>
</dbReference>
<dbReference type="InterPro" id="IPR014001">
    <property type="entry name" value="Helicase_ATP-bd"/>
</dbReference>
<keyword evidence="6 13" id="KW-0228">DNA excision</keyword>
<dbReference type="HAMAP" id="MF_00204">
    <property type="entry name" value="UvrB"/>
    <property type="match status" value="1"/>
</dbReference>
<dbReference type="PROSITE" id="PS50151">
    <property type="entry name" value="UVR"/>
    <property type="match status" value="1"/>
</dbReference>
<dbReference type="InterPro" id="IPR024759">
    <property type="entry name" value="UvrB_YAD/RRR_dom"/>
</dbReference>
<dbReference type="PROSITE" id="PS51192">
    <property type="entry name" value="HELICASE_ATP_BIND_1"/>
    <property type="match status" value="1"/>
</dbReference>
<dbReference type="SMART" id="SM00490">
    <property type="entry name" value="HELICc"/>
    <property type="match status" value="1"/>
</dbReference>
<dbReference type="NCBIfam" id="TIGR00631">
    <property type="entry name" value="uvrb"/>
    <property type="match status" value="1"/>
</dbReference>
<evidence type="ECO:0000256" key="1">
    <source>
        <dbReference type="ARBA" id="ARBA00004496"/>
    </source>
</evidence>
<reference evidence="18 19" key="1">
    <citation type="submission" date="2016-10" db="EMBL/GenBank/DDBJ databases">
        <authorList>
            <person name="de Groot N.N."/>
        </authorList>
    </citation>
    <scope>NUCLEOTIDE SEQUENCE [LARGE SCALE GENOMIC DNA]</scope>
    <source>
        <strain evidence="18 19">AB35.6</strain>
    </source>
</reference>
<dbReference type="GO" id="GO:0009380">
    <property type="term" value="C:excinuclease repair complex"/>
    <property type="evidence" value="ECO:0007669"/>
    <property type="project" value="InterPro"/>
</dbReference>
<dbReference type="OrthoDB" id="9806651at2"/>
<keyword evidence="10 13" id="KW-0742">SOS response</keyword>
<accession>A0A1H4U8D1</accession>
<keyword evidence="8 13" id="KW-0267">Excision nuclease</keyword>
<dbReference type="PROSITE" id="PS51194">
    <property type="entry name" value="HELICASE_CTER"/>
    <property type="match status" value="1"/>
</dbReference>
<evidence type="ECO:0000313" key="19">
    <source>
        <dbReference type="Proteomes" id="UP000182409"/>
    </source>
</evidence>
<dbReference type="InterPro" id="IPR006935">
    <property type="entry name" value="Helicase/UvrB_N"/>
</dbReference>
<feature type="domain" description="Helicase C-terminal" evidence="17">
    <location>
        <begin position="428"/>
        <end position="581"/>
    </location>
</feature>
<dbReference type="Gene3D" id="4.10.860.10">
    <property type="entry name" value="UVR domain"/>
    <property type="match status" value="1"/>
</dbReference>
<dbReference type="InterPro" id="IPR001650">
    <property type="entry name" value="Helicase_C-like"/>
</dbReference>
<evidence type="ECO:0000256" key="6">
    <source>
        <dbReference type="ARBA" id="ARBA00022769"/>
    </source>
</evidence>
<dbReference type="InterPro" id="IPR004807">
    <property type="entry name" value="UvrB"/>
</dbReference>
<dbReference type="GO" id="GO:0003677">
    <property type="term" value="F:DNA binding"/>
    <property type="evidence" value="ECO:0007669"/>
    <property type="project" value="UniProtKB-UniRule"/>
</dbReference>
<dbReference type="Gene3D" id="3.40.50.300">
    <property type="entry name" value="P-loop containing nucleotide triphosphate hydrolases"/>
    <property type="match status" value="3"/>
</dbReference>
<feature type="domain" description="Helicase ATP-binding" evidence="16">
    <location>
        <begin position="24"/>
        <end position="157"/>
    </location>
</feature>
<proteinExistence type="inferred from homology"/>
<evidence type="ECO:0000256" key="7">
    <source>
        <dbReference type="ARBA" id="ARBA00022840"/>
    </source>
</evidence>
<dbReference type="Pfam" id="PF02151">
    <property type="entry name" value="UVR"/>
    <property type="match status" value="1"/>
</dbReference>
<dbReference type="SUPFAM" id="SSF52540">
    <property type="entry name" value="P-loop containing nucleoside triphosphate hydrolases"/>
    <property type="match status" value="2"/>
</dbReference>